<keyword evidence="3 13" id="KW-0813">Transport</keyword>
<comment type="similarity">
    <text evidence="2 13">Belongs to the cytochrome c oxidase subunit 2 family.</text>
</comment>
<dbReference type="InterPro" id="IPR002429">
    <property type="entry name" value="CcO_II-like_C"/>
</dbReference>
<evidence type="ECO:0000256" key="5">
    <source>
        <dbReference type="ARBA" id="ARBA00022692"/>
    </source>
</evidence>
<organism evidence="18 19">
    <name type="scientific">Rubinisphaera brasiliensis (strain ATCC 49424 / DSM 5305 / JCM 21570 / IAM 15109 / NBRC 103401 / IFAM 1448)</name>
    <name type="common">Planctomyces brasiliensis</name>
    <dbReference type="NCBI Taxonomy" id="756272"/>
    <lineage>
        <taxon>Bacteria</taxon>
        <taxon>Pseudomonadati</taxon>
        <taxon>Planctomycetota</taxon>
        <taxon>Planctomycetia</taxon>
        <taxon>Planctomycetales</taxon>
        <taxon>Planctomycetaceae</taxon>
        <taxon>Rubinisphaera</taxon>
    </lineage>
</organism>
<accession>F0SL15</accession>
<evidence type="ECO:0000256" key="13">
    <source>
        <dbReference type="RuleBase" id="RU000456"/>
    </source>
</evidence>
<protein>
    <recommendedName>
        <fullName evidence="14">Cytochrome c oxidase subunit 2</fullName>
        <ecNumber evidence="14">7.1.1.9</ecNumber>
    </recommendedName>
</protein>
<dbReference type="GO" id="GO:0004129">
    <property type="term" value="F:cytochrome-c oxidase activity"/>
    <property type="evidence" value="ECO:0007669"/>
    <property type="project" value="UniProtKB-EC"/>
</dbReference>
<evidence type="ECO:0000313" key="18">
    <source>
        <dbReference type="EMBL" id="ADY59868.1"/>
    </source>
</evidence>
<dbReference type="EMBL" id="CP002546">
    <property type="protein sequence ID" value="ADY59868.1"/>
    <property type="molecule type" value="Genomic_DNA"/>
</dbReference>
<evidence type="ECO:0000256" key="12">
    <source>
        <dbReference type="ARBA" id="ARBA00024688"/>
    </source>
</evidence>
<keyword evidence="6 14" id="KW-0479">Metal-binding</keyword>
<keyword evidence="10 14" id="KW-0186">Copper</keyword>
<evidence type="ECO:0000313" key="19">
    <source>
        <dbReference type="Proteomes" id="UP000006860"/>
    </source>
</evidence>
<keyword evidence="4 13" id="KW-0679">Respiratory chain</keyword>
<dbReference type="InterPro" id="IPR011759">
    <property type="entry name" value="Cyt_c_oxidase_su2_TM_dom"/>
</dbReference>
<dbReference type="RefSeq" id="WP_013628592.1">
    <property type="nucleotide sequence ID" value="NC_015174.1"/>
</dbReference>
<dbReference type="KEGG" id="pbs:Plabr_2266"/>
<dbReference type="SUPFAM" id="SSF81464">
    <property type="entry name" value="Cytochrome c oxidase subunit II-like, transmembrane region"/>
    <property type="match status" value="1"/>
</dbReference>
<dbReference type="InterPro" id="IPR045187">
    <property type="entry name" value="CcO_II"/>
</dbReference>
<keyword evidence="9 15" id="KW-1133">Transmembrane helix</keyword>
<dbReference type="PROSITE" id="PS50857">
    <property type="entry name" value="COX2_CUA"/>
    <property type="match status" value="1"/>
</dbReference>
<comment type="subcellular location">
    <subcellularLocation>
        <location evidence="13">Cell membrane</location>
        <topology evidence="13">Multi-pass membrane protein</topology>
    </subcellularLocation>
    <subcellularLocation>
        <location evidence="1">Membrane</location>
        <topology evidence="1">Multi-pass membrane protein</topology>
    </subcellularLocation>
</comment>
<dbReference type="InterPro" id="IPR008972">
    <property type="entry name" value="Cupredoxin"/>
</dbReference>
<evidence type="ECO:0000259" key="16">
    <source>
        <dbReference type="PROSITE" id="PS50857"/>
    </source>
</evidence>
<evidence type="ECO:0000256" key="10">
    <source>
        <dbReference type="ARBA" id="ARBA00023008"/>
    </source>
</evidence>
<comment type="catalytic activity">
    <reaction evidence="14">
        <text>4 Fe(II)-[cytochrome c] + O2 + 8 H(+)(in) = 4 Fe(III)-[cytochrome c] + 2 H2O + 4 H(+)(out)</text>
        <dbReference type="Rhea" id="RHEA:11436"/>
        <dbReference type="Rhea" id="RHEA-COMP:10350"/>
        <dbReference type="Rhea" id="RHEA-COMP:14399"/>
        <dbReference type="ChEBI" id="CHEBI:15377"/>
        <dbReference type="ChEBI" id="CHEBI:15378"/>
        <dbReference type="ChEBI" id="CHEBI:15379"/>
        <dbReference type="ChEBI" id="CHEBI:29033"/>
        <dbReference type="ChEBI" id="CHEBI:29034"/>
        <dbReference type="EC" id="7.1.1.9"/>
    </reaction>
</comment>
<keyword evidence="5 13" id="KW-0812">Transmembrane</keyword>
<dbReference type="InterPro" id="IPR036257">
    <property type="entry name" value="Cyt_c_oxidase_su2_TM_sf"/>
</dbReference>
<dbReference type="STRING" id="756272.Plabr_2266"/>
<dbReference type="Pfam" id="PF02790">
    <property type="entry name" value="COX2_TM"/>
    <property type="match status" value="1"/>
</dbReference>
<keyword evidence="11 15" id="KW-0472">Membrane</keyword>
<dbReference type="GO" id="GO:0016491">
    <property type="term" value="F:oxidoreductase activity"/>
    <property type="evidence" value="ECO:0007669"/>
    <property type="project" value="InterPro"/>
</dbReference>
<dbReference type="eggNOG" id="COG1622">
    <property type="taxonomic scope" value="Bacteria"/>
</dbReference>
<dbReference type="EC" id="7.1.1.9" evidence="14"/>
<keyword evidence="7" id="KW-1278">Translocase</keyword>
<evidence type="ECO:0000256" key="6">
    <source>
        <dbReference type="ARBA" id="ARBA00022723"/>
    </source>
</evidence>
<feature type="transmembrane region" description="Helical" evidence="15">
    <location>
        <begin position="93"/>
        <end position="112"/>
    </location>
</feature>
<dbReference type="InterPro" id="IPR001505">
    <property type="entry name" value="Copper_CuA"/>
</dbReference>
<evidence type="ECO:0000256" key="8">
    <source>
        <dbReference type="ARBA" id="ARBA00022982"/>
    </source>
</evidence>
<evidence type="ECO:0000256" key="14">
    <source>
        <dbReference type="RuleBase" id="RU004024"/>
    </source>
</evidence>
<proteinExistence type="inferred from homology"/>
<evidence type="ECO:0000256" key="11">
    <source>
        <dbReference type="ARBA" id="ARBA00023136"/>
    </source>
</evidence>
<keyword evidence="8 13" id="KW-0249">Electron transport</keyword>
<dbReference type="GO" id="GO:0005507">
    <property type="term" value="F:copper ion binding"/>
    <property type="evidence" value="ECO:0007669"/>
    <property type="project" value="InterPro"/>
</dbReference>
<evidence type="ECO:0000256" key="1">
    <source>
        <dbReference type="ARBA" id="ARBA00004141"/>
    </source>
</evidence>
<dbReference type="GO" id="GO:0005886">
    <property type="term" value="C:plasma membrane"/>
    <property type="evidence" value="ECO:0007669"/>
    <property type="project" value="UniProtKB-SubCell"/>
</dbReference>
<evidence type="ECO:0000256" key="9">
    <source>
        <dbReference type="ARBA" id="ARBA00022989"/>
    </source>
</evidence>
<dbReference type="GO" id="GO:0042773">
    <property type="term" value="P:ATP synthesis coupled electron transport"/>
    <property type="evidence" value="ECO:0007669"/>
    <property type="project" value="TreeGrafter"/>
</dbReference>
<reference evidence="19" key="1">
    <citation type="submission" date="2011-02" db="EMBL/GenBank/DDBJ databases">
        <title>The complete genome of Planctomyces brasiliensis DSM 5305.</title>
        <authorList>
            <person name="Lucas S."/>
            <person name="Copeland A."/>
            <person name="Lapidus A."/>
            <person name="Bruce D."/>
            <person name="Goodwin L."/>
            <person name="Pitluck S."/>
            <person name="Kyrpides N."/>
            <person name="Mavromatis K."/>
            <person name="Pagani I."/>
            <person name="Ivanova N."/>
            <person name="Ovchinnikova G."/>
            <person name="Lu M."/>
            <person name="Detter J.C."/>
            <person name="Han C."/>
            <person name="Land M."/>
            <person name="Hauser L."/>
            <person name="Markowitz V."/>
            <person name="Cheng J.-F."/>
            <person name="Hugenholtz P."/>
            <person name="Woyke T."/>
            <person name="Wu D."/>
            <person name="Tindall B."/>
            <person name="Pomrenke H.G."/>
            <person name="Brambilla E."/>
            <person name="Klenk H.-P."/>
            <person name="Eisen J.A."/>
        </authorList>
    </citation>
    <scope>NUCLEOTIDE SEQUENCE [LARGE SCALE GENOMIC DNA]</scope>
    <source>
        <strain evidence="19">ATCC 49424 / DSM 5305 / JCM 21570 / NBRC 103401 / IFAM 1448</strain>
    </source>
</reference>
<dbReference type="PANTHER" id="PTHR22888">
    <property type="entry name" value="CYTOCHROME C OXIDASE, SUBUNIT II"/>
    <property type="match status" value="1"/>
</dbReference>
<name>F0SL15_RUBBR</name>
<dbReference type="Gene3D" id="1.10.287.90">
    <property type="match status" value="1"/>
</dbReference>
<feature type="domain" description="Cytochrome oxidase subunit II transmembrane region profile" evidence="17">
    <location>
        <begin position="23"/>
        <end position="122"/>
    </location>
</feature>
<dbReference type="PRINTS" id="PR01166">
    <property type="entry name" value="CYCOXIDASEII"/>
</dbReference>
<dbReference type="AlphaFoldDB" id="F0SL15"/>
<dbReference type="Gene3D" id="2.60.40.420">
    <property type="entry name" value="Cupredoxins - blue copper proteins"/>
    <property type="match status" value="1"/>
</dbReference>
<evidence type="ECO:0000256" key="3">
    <source>
        <dbReference type="ARBA" id="ARBA00022448"/>
    </source>
</evidence>
<evidence type="ECO:0000256" key="15">
    <source>
        <dbReference type="SAM" id="Phobius"/>
    </source>
</evidence>
<dbReference type="PANTHER" id="PTHR22888:SF9">
    <property type="entry name" value="CYTOCHROME C OXIDASE SUBUNIT 2"/>
    <property type="match status" value="1"/>
</dbReference>
<evidence type="ECO:0000256" key="7">
    <source>
        <dbReference type="ARBA" id="ARBA00022967"/>
    </source>
</evidence>
<dbReference type="InterPro" id="IPR014222">
    <property type="entry name" value="Cyt_c_oxidase_su2"/>
</dbReference>
<dbReference type="PROSITE" id="PS00078">
    <property type="entry name" value="COX2"/>
    <property type="match status" value="1"/>
</dbReference>
<keyword evidence="19" id="KW-1185">Reference proteome</keyword>
<feature type="transmembrane region" description="Helical" evidence="15">
    <location>
        <begin position="47"/>
        <end position="72"/>
    </location>
</feature>
<evidence type="ECO:0000256" key="2">
    <source>
        <dbReference type="ARBA" id="ARBA00007866"/>
    </source>
</evidence>
<dbReference type="SUPFAM" id="SSF49503">
    <property type="entry name" value="Cupredoxins"/>
    <property type="match status" value="1"/>
</dbReference>
<comment type="function">
    <text evidence="12 14">Subunits I and II form the functional core of the enzyme complex. Electrons originating in cytochrome c are transferred via heme a and Cu(A) to the binuclear center formed by heme a3 and Cu(B).</text>
</comment>
<feature type="domain" description="Cytochrome oxidase subunit II copper A binding" evidence="16">
    <location>
        <begin position="129"/>
        <end position="252"/>
    </location>
</feature>
<sequence>MKRLWWLLFFLIWPVLALVISALSPSWNWAFPGSGRADSPLGMEIDHLFYLILIIITIVFIGTQIGLMYVLWTASKRDPNKPAWYSHGNQRLEILWTVIPGAVLLFIAFYQMRVWANFRMESAFPEAARTNIVAEVNARQFEWRIRYPAPGKKLERDPQIDDMFGVNVIHVPAGTPVTIQLKTQDVQHSFFLPTLRIKQDAVPGLIIPVWFECSEPGEYPLVCAELCGWGHYKMAGKVVAHPPEEYTLFMEQLHADQMDDGFEGE</sequence>
<dbReference type="NCBIfam" id="TIGR02866">
    <property type="entry name" value="CoxB"/>
    <property type="match status" value="1"/>
</dbReference>
<dbReference type="HOGENOM" id="CLU_036876_4_0_0"/>
<dbReference type="PROSITE" id="PS50999">
    <property type="entry name" value="COX2_TM"/>
    <property type="match status" value="1"/>
</dbReference>
<gene>
    <name evidence="18" type="ordered locus">Plabr_2266</name>
</gene>
<evidence type="ECO:0000256" key="4">
    <source>
        <dbReference type="ARBA" id="ARBA00022660"/>
    </source>
</evidence>
<evidence type="ECO:0000259" key="17">
    <source>
        <dbReference type="PROSITE" id="PS50999"/>
    </source>
</evidence>
<dbReference type="Proteomes" id="UP000006860">
    <property type="component" value="Chromosome"/>
</dbReference>
<comment type="cofactor">
    <cofactor evidence="14">
        <name>Cu cation</name>
        <dbReference type="ChEBI" id="CHEBI:23378"/>
    </cofactor>
    <text evidence="14">Binds a copper A center.</text>
</comment>
<dbReference type="Pfam" id="PF00116">
    <property type="entry name" value="COX2"/>
    <property type="match status" value="1"/>
</dbReference>